<organism evidence="4 5">
    <name type="scientific">Parnassius mnemosyne</name>
    <name type="common">clouded apollo</name>
    <dbReference type="NCBI Taxonomy" id="213953"/>
    <lineage>
        <taxon>Eukaryota</taxon>
        <taxon>Metazoa</taxon>
        <taxon>Ecdysozoa</taxon>
        <taxon>Arthropoda</taxon>
        <taxon>Hexapoda</taxon>
        <taxon>Insecta</taxon>
        <taxon>Pterygota</taxon>
        <taxon>Neoptera</taxon>
        <taxon>Endopterygota</taxon>
        <taxon>Lepidoptera</taxon>
        <taxon>Glossata</taxon>
        <taxon>Ditrysia</taxon>
        <taxon>Papilionoidea</taxon>
        <taxon>Papilionidae</taxon>
        <taxon>Parnassiinae</taxon>
        <taxon>Parnassini</taxon>
        <taxon>Parnassius</taxon>
        <taxon>Driopa</taxon>
    </lineage>
</organism>
<dbReference type="GO" id="GO:0008270">
    <property type="term" value="F:zinc ion binding"/>
    <property type="evidence" value="ECO:0007669"/>
    <property type="project" value="UniProtKB-KW"/>
</dbReference>
<evidence type="ECO:0000256" key="1">
    <source>
        <dbReference type="PROSITE-ProRule" id="PRU00042"/>
    </source>
</evidence>
<feature type="region of interest" description="Disordered" evidence="2">
    <location>
        <begin position="655"/>
        <end position="800"/>
    </location>
</feature>
<feature type="domain" description="C2H2-type" evidence="3">
    <location>
        <begin position="16"/>
        <end position="44"/>
    </location>
</feature>
<comment type="caution">
    <text evidence="4">The sequence shown here is derived from an EMBL/GenBank/DDBJ whole genome shotgun (WGS) entry which is preliminary data.</text>
</comment>
<evidence type="ECO:0000256" key="2">
    <source>
        <dbReference type="SAM" id="MobiDB-lite"/>
    </source>
</evidence>
<keyword evidence="1" id="KW-0479">Metal-binding</keyword>
<dbReference type="Proteomes" id="UP001314205">
    <property type="component" value="Unassembled WGS sequence"/>
</dbReference>
<dbReference type="PROSITE" id="PS50157">
    <property type="entry name" value="ZINC_FINGER_C2H2_2"/>
    <property type="match status" value="1"/>
</dbReference>
<sequence>MGTRSATKIKLRNAQYKCDICGRRLMTADALKSHQESVHNVTNKQKTKVTPLKQTISKYKSQTPKIKNMKLVELAVRKSKSTPSKKVSSSKPGAKSTVINAPEETTKPFPVDMANVEYECPKCMKIFPIYFSAHRHIQKSHCVNGAGEKVSPNSQHLIKPLVKQLCKVCNKRISETEPHVCGNIRIEPEDVGICSFYVCSGCKQQFISLRLFDLHVAGLHCDGVESMFFPSTKEFQFWKNDMELQTKVKYATFGTYNSKQIYRCTCLPEGSNAYDETTSYFCPSTIAVQEFSKGIQVHFYKDHYSHCFENYVLANKYKKYSLTTLLQNSDGYTQINELKEDETDLYLQFKKLMECIVLDAAKINIATLKILIGKALDMTSVLNNYEEDPDTDSLSTKRVIEDKITWVLGELEGSQGEKRKLGLHLDQSETEPITKRFKTRIYQHNPYQEHTLNSSPLSMLQDSTIKIINSFSLAQPEISRAINELDSENELDPLLKVNEISPEDKQIEDTPVMLVDKESDDQPKTDPLNLSDKIKEESPSSFNDSYKDFVVKNFNVTPIPPKSKTKNKTNVSNPKIELSKIDISSKPNISSEPITTDNNNTSENGVKPYSPLLSKPRLVETSVRKSRLSETNMGKSKLFNTSTDKTKTLEFIPVKTRSSDASSGKTKLSDTSQDKTKSESTPGKARLSEPSIRKTKTVDTSMGKRKPLESSLNNRKASDITSGKRKSLESSIGSRKASETMSSKTKALESSIGSKKVLETSSGRRKTLDTSLSKTKAESDTNKRRNKSLNTGLSSPKPVDLKYEVKERENDCNILILKI</sequence>
<proteinExistence type="predicted"/>
<evidence type="ECO:0000259" key="3">
    <source>
        <dbReference type="PROSITE" id="PS50157"/>
    </source>
</evidence>
<feature type="region of interest" description="Disordered" evidence="2">
    <location>
        <begin position="77"/>
        <end position="101"/>
    </location>
</feature>
<feature type="compositionally biased region" description="Low complexity" evidence="2">
    <location>
        <begin position="81"/>
        <end position="96"/>
    </location>
</feature>
<feature type="region of interest" description="Disordered" evidence="2">
    <location>
        <begin position="582"/>
        <end position="641"/>
    </location>
</feature>
<evidence type="ECO:0000313" key="5">
    <source>
        <dbReference type="Proteomes" id="UP001314205"/>
    </source>
</evidence>
<feature type="compositionally biased region" description="Polar residues" evidence="2">
    <location>
        <begin position="585"/>
        <end position="604"/>
    </location>
</feature>
<dbReference type="AlphaFoldDB" id="A0AAV1LAV1"/>
<dbReference type="PROSITE" id="PS00028">
    <property type="entry name" value="ZINC_FINGER_C2H2_1"/>
    <property type="match status" value="3"/>
</dbReference>
<protein>
    <recommendedName>
        <fullName evidence="3">C2H2-type domain-containing protein</fullName>
    </recommendedName>
</protein>
<dbReference type="EMBL" id="CAVLGL010000087">
    <property type="protein sequence ID" value="CAK1592371.1"/>
    <property type="molecule type" value="Genomic_DNA"/>
</dbReference>
<dbReference type="Gene3D" id="3.30.160.60">
    <property type="entry name" value="Classic Zinc Finger"/>
    <property type="match status" value="1"/>
</dbReference>
<feature type="compositionally biased region" description="Polar residues" evidence="2">
    <location>
        <begin position="710"/>
        <end position="721"/>
    </location>
</feature>
<feature type="compositionally biased region" description="Polar residues" evidence="2">
    <location>
        <begin position="629"/>
        <end position="641"/>
    </location>
</feature>
<dbReference type="SMART" id="SM00355">
    <property type="entry name" value="ZnF_C2H2"/>
    <property type="match status" value="3"/>
</dbReference>
<gene>
    <name evidence="4" type="ORF">PARMNEM_LOCUS12351</name>
</gene>
<name>A0AAV1LAV1_9NEOP</name>
<evidence type="ECO:0000313" key="4">
    <source>
        <dbReference type="EMBL" id="CAK1592371.1"/>
    </source>
</evidence>
<reference evidence="4 5" key="1">
    <citation type="submission" date="2023-11" db="EMBL/GenBank/DDBJ databases">
        <authorList>
            <person name="Hedman E."/>
            <person name="Englund M."/>
            <person name="Stromberg M."/>
            <person name="Nyberg Akerstrom W."/>
            <person name="Nylinder S."/>
            <person name="Jareborg N."/>
            <person name="Kallberg Y."/>
            <person name="Kronander E."/>
        </authorList>
    </citation>
    <scope>NUCLEOTIDE SEQUENCE [LARGE SCALE GENOMIC DNA]</scope>
</reference>
<keyword evidence="5" id="KW-1185">Reference proteome</keyword>
<feature type="compositionally biased region" description="Basic and acidic residues" evidence="2">
    <location>
        <begin position="515"/>
        <end position="524"/>
    </location>
</feature>
<dbReference type="InterPro" id="IPR013087">
    <property type="entry name" value="Znf_C2H2_type"/>
</dbReference>
<feature type="region of interest" description="Disordered" evidence="2">
    <location>
        <begin position="514"/>
        <end position="540"/>
    </location>
</feature>
<keyword evidence="1" id="KW-0863">Zinc-finger</keyword>
<feature type="compositionally biased region" description="Polar residues" evidence="2">
    <location>
        <begin position="729"/>
        <end position="745"/>
    </location>
</feature>
<feature type="compositionally biased region" description="Polar residues" evidence="2">
    <location>
        <begin position="659"/>
        <end position="671"/>
    </location>
</feature>
<keyword evidence="1" id="KW-0862">Zinc</keyword>
<accession>A0AAV1LAV1</accession>